<dbReference type="PROSITE" id="PS50156">
    <property type="entry name" value="SSD"/>
    <property type="match status" value="1"/>
</dbReference>
<feature type="transmembrane region" description="Helical" evidence="8">
    <location>
        <begin position="64"/>
        <end position="83"/>
    </location>
</feature>
<evidence type="ECO:0000256" key="8">
    <source>
        <dbReference type="SAM" id="Phobius"/>
    </source>
</evidence>
<dbReference type="AlphaFoldDB" id="J9E296"/>
<evidence type="ECO:0000259" key="9">
    <source>
        <dbReference type="PROSITE" id="PS50156"/>
    </source>
</evidence>
<keyword evidence="7" id="KW-0175">Coiled coil</keyword>
<comment type="similarity">
    <text evidence="2">Belongs to the patched family.</text>
</comment>
<accession>J9E296</accession>
<keyword evidence="5 8" id="KW-0472">Membrane</keyword>
<dbReference type="EMBL" id="ADBV01019736">
    <property type="protein sequence ID" value="EJW71032.1"/>
    <property type="molecule type" value="Genomic_DNA"/>
</dbReference>
<evidence type="ECO:0000256" key="5">
    <source>
        <dbReference type="ARBA" id="ARBA00023136"/>
    </source>
</evidence>
<dbReference type="InterPro" id="IPR051697">
    <property type="entry name" value="Patched_domain-protein"/>
</dbReference>
<dbReference type="GO" id="GO:0030659">
    <property type="term" value="C:cytoplasmic vesicle membrane"/>
    <property type="evidence" value="ECO:0007669"/>
    <property type="project" value="TreeGrafter"/>
</dbReference>
<evidence type="ECO:0000256" key="4">
    <source>
        <dbReference type="ARBA" id="ARBA00022989"/>
    </source>
</evidence>
<evidence type="ECO:0000256" key="3">
    <source>
        <dbReference type="ARBA" id="ARBA00022692"/>
    </source>
</evidence>
<name>J9E296_WUCBA</name>
<comment type="subcellular location">
    <subcellularLocation>
        <location evidence="1">Membrane</location>
        <topology evidence="1">Multi-pass membrane protein</topology>
    </subcellularLocation>
</comment>
<dbReference type="SUPFAM" id="SSF82866">
    <property type="entry name" value="Multidrug efflux transporter AcrB transmembrane domain"/>
    <property type="match status" value="1"/>
</dbReference>
<proteinExistence type="inferred from homology"/>
<dbReference type="Pfam" id="PF02460">
    <property type="entry name" value="Patched"/>
    <property type="match status" value="1"/>
</dbReference>
<keyword evidence="3 8" id="KW-0812">Transmembrane</keyword>
<dbReference type="GO" id="GO:0005886">
    <property type="term" value="C:plasma membrane"/>
    <property type="evidence" value="ECO:0007669"/>
    <property type="project" value="TreeGrafter"/>
</dbReference>
<reference evidence="11" key="1">
    <citation type="submission" date="2012-08" db="EMBL/GenBank/DDBJ databases">
        <title>The Genome Sequence of Wuchereria bancrofti.</title>
        <authorList>
            <person name="Nutman T.B."/>
            <person name="Fink D.L."/>
            <person name="Russ C."/>
            <person name="Young S."/>
            <person name="Zeng Q."/>
            <person name="Koehrsen M."/>
            <person name="Alvarado L."/>
            <person name="Berlin A."/>
            <person name="Chapman S.B."/>
            <person name="Chen Z."/>
            <person name="Freedman E."/>
            <person name="Gellesch M."/>
            <person name="Goldberg J."/>
            <person name="Griggs A."/>
            <person name="Gujja S."/>
            <person name="Heilman E.R."/>
            <person name="Heiman D."/>
            <person name="Hepburn T."/>
            <person name="Howarth C."/>
            <person name="Jen D."/>
            <person name="Larson L."/>
            <person name="Lewis B."/>
            <person name="Mehta T."/>
            <person name="Park D."/>
            <person name="Pearson M."/>
            <person name="Roberts A."/>
            <person name="Saif S."/>
            <person name="Shea T."/>
            <person name="Shenoy N."/>
            <person name="Sisk P."/>
            <person name="Stolte C."/>
            <person name="Sykes S."/>
            <person name="Walk T."/>
            <person name="White J."/>
            <person name="Yandava C."/>
            <person name="Haas B."/>
            <person name="Henn M.R."/>
            <person name="Nusbaum C."/>
            <person name="Birren B."/>
        </authorList>
    </citation>
    <scope>NUCLEOTIDE SEQUENCE [LARGE SCALE GENOMIC DNA]</scope>
    <source>
        <strain evidence="11">NA</strain>
    </source>
</reference>
<sequence>MALITSWGILWGVGLPFSNILTVVPFLVITIGVDDAFLILAAWRHSNPASDVETRIGETLTHSGTSVTVTSLTDVLCFMVGLFSNLPVVRLFCIYTSVAIMIDFIYQRIGLEESQIHVQSLNKEIIEIRSEINLVQSDYRRNGAI</sequence>
<organism evidence="10 11">
    <name type="scientific">Wuchereria bancrofti</name>
    <dbReference type="NCBI Taxonomy" id="6293"/>
    <lineage>
        <taxon>Eukaryota</taxon>
        <taxon>Metazoa</taxon>
        <taxon>Ecdysozoa</taxon>
        <taxon>Nematoda</taxon>
        <taxon>Chromadorea</taxon>
        <taxon>Rhabditida</taxon>
        <taxon>Spirurina</taxon>
        <taxon>Spiruromorpha</taxon>
        <taxon>Filarioidea</taxon>
        <taxon>Onchocercidae</taxon>
        <taxon>Wuchereria</taxon>
    </lineage>
</organism>
<dbReference type="PANTHER" id="PTHR10796">
    <property type="entry name" value="PATCHED-RELATED"/>
    <property type="match status" value="1"/>
</dbReference>
<feature type="coiled-coil region" evidence="7">
    <location>
        <begin position="111"/>
        <end position="138"/>
    </location>
</feature>
<keyword evidence="6" id="KW-0325">Glycoprotein</keyword>
<evidence type="ECO:0000256" key="7">
    <source>
        <dbReference type="SAM" id="Coils"/>
    </source>
</evidence>
<dbReference type="GO" id="GO:0018996">
    <property type="term" value="P:molting cycle, collagen and cuticulin-based cuticle"/>
    <property type="evidence" value="ECO:0007669"/>
    <property type="project" value="TreeGrafter"/>
</dbReference>
<dbReference type="Proteomes" id="UP000004810">
    <property type="component" value="Unassembled WGS sequence"/>
</dbReference>
<dbReference type="InterPro" id="IPR003392">
    <property type="entry name" value="PTHD_SSD"/>
</dbReference>
<keyword evidence="4 8" id="KW-1133">Transmembrane helix</keyword>
<comment type="caution">
    <text evidence="10">The sequence shown here is derived from an EMBL/GenBank/DDBJ whole genome shotgun (WGS) entry which is preliminary data.</text>
</comment>
<evidence type="ECO:0000256" key="6">
    <source>
        <dbReference type="ARBA" id="ARBA00023180"/>
    </source>
</evidence>
<dbReference type="InterPro" id="IPR000731">
    <property type="entry name" value="SSD"/>
</dbReference>
<evidence type="ECO:0000256" key="1">
    <source>
        <dbReference type="ARBA" id="ARBA00004141"/>
    </source>
</evidence>
<gene>
    <name evidence="10" type="ORF">WUBG_18064</name>
</gene>
<evidence type="ECO:0000313" key="10">
    <source>
        <dbReference type="EMBL" id="EJW71032.1"/>
    </source>
</evidence>
<dbReference type="Gene3D" id="1.20.1640.10">
    <property type="entry name" value="Multidrug efflux transporter AcrB transmembrane domain"/>
    <property type="match status" value="1"/>
</dbReference>
<feature type="domain" description="SSD" evidence="9">
    <location>
        <begin position="1"/>
        <end position="107"/>
    </location>
</feature>
<dbReference type="GO" id="GO:0006897">
    <property type="term" value="P:endocytosis"/>
    <property type="evidence" value="ECO:0007669"/>
    <property type="project" value="TreeGrafter"/>
</dbReference>
<evidence type="ECO:0000256" key="2">
    <source>
        <dbReference type="ARBA" id="ARBA00005585"/>
    </source>
</evidence>
<protein>
    <recommendedName>
        <fullName evidence="9">SSD domain-containing protein</fullName>
    </recommendedName>
</protein>
<dbReference type="PANTHER" id="PTHR10796:SF103">
    <property type="entry name" value="SSD DOMAIN-CONTAINING PROTEIN"/>
    <property type="match status" value="1"/>
</dbReference>
<evidence type="ECO:0000313" key="11">
    <source>
        <dbReference type="Proteomes" id="UP000004810"/>
    </source>
</evidence>